<feature type="domain" description="N-acetyltransferase" evidence="3">
    <location>
        <begin position="6"/>
        <end position="163"/>
    </location>
</feature>
<dbReference type="PANTHER" id="PTHR43072">
    <property type="entry name" value="N-ACETYLTRANSFERASE"/>
    <property type="match status" value="1"/>
</dbReference>
<dbReference type="Gene3D" id="3.40.630.30">
    <property type="match status" value="1"/>
</dbReference>
<reference evidence="4" key="1">
    <citation type="submission" date="2021-01" db="EMBL/GenBank/DDBJ databases">
        <title>Whole genome shotgun sequence of Sphaerisporangium rufum NBRC 109079.</title>
        <authorList>
            <person name="Komaki H."/>
            <person name="Tamura T."/>
        </authorList>
    </citation>
    <scope>NUCLEOTIDE SEQUENCE</scope>
    <source>
        <strain evidence="4">NBRC 109079</strain>
    </source>
</reference>
<accession>A0A919R7B5</accession>
<dbReference type="GO" id="GO:0016747">
    <property type="term" value="F:acyltransferase activity, transferring groups other than amino-acyl groups"/>
    <property type="evidence" value="ECO:0007669"/>
    <property type="project" value="InterPro"/>
</dbReference>
<name>A0A919R7B5_9ACTN</name>
<dbReference type="SUPFAM" id="SSF55729">
    <property type="entry name" value="Acyl-CoA N-acyltransferases (Nat)"/>
    <property type="match status" value="1"/>
</dbReference>
<dbReference type="RefSeq" id="WP_203989877.1">
    <property type="nucleotide sequence ID" value="NZ_BOOU01000062.1"/>
</dbReference>
<organism evidence="4 5">
    <name type="scientific">Sphaerisporangium rufum</name>
    <dbReference type="NCBI Taxonomy" id="1381558"/>
    <lineage>
        <taxon>Bacteria</taxon>
        <taxon>Bacillati</taxon>
        <taxon>Actinomycetota</taxon>
        <taxon>Actinomycetes</taxon>
        <taxon>Streptosporangiales</taxon>
        <taxon>Streptosporangiaceae</taxon>
        <taxon>Sphaerisporangium</taxon>
    </lineage>
</organism>
<dbReference type="Pfam" id="PF00583">
    <property type="entry name" value="Acetyltransf_1"/>
    <property type="match status" value="1"/>
</dbReference>
<dbReference type="PROSITE" id="PS51186">
    <property type="entry name" value="GNAT"/>
    <property type="match status" value="1"/>
</dbReference>
<dbReference type="CDD" id="cd04301">
    <property type="entry name" value="NAT_SF"/>
    <property type="match status" value="1"/>
</dbReference>
<evidence type="ECO:0000313" key="5">
    <source>
        <dbReference type="Proteomes" id="UP000655287"/>
    </source>
</evidence>
<dbReference type="InterPro" id="IPR016181">
    <property type="entry name" value="Acyl_CoA_acyltransferase"/>
</dbReference>
<evidence type="ECO:0000313" key="4">
    <source>
        <dbReference type="EMBL" id="GII79741.1"/>
    </source>
</evidence>
<proteinExistence type="predicted"/>
<keyword evidence="2" id="KW-0012">Acyltransferase</keyword>
<dbReference type="PANTHER" id="PTHR43072:SF23">
    <property type="entry name" value="UPF0039 PROTEIN C11D3.02C"/>
    <property type="match status" value="1"/>
</dbReference>
<dbReference type="EMBL" id="BOOU01000062">
    <property type="protein sequence ID" value="GII79741.1"/>
    <property type="molecule type" value="Genomic_DNA"/>
</dbReference>
<keyword evidence="1" id="KW-0808">Transferase</keyword>
<dbReference type="Proteomes" id="UP000655287">
    <property type="component" value="Unassembled WGS sequence"/>
</dbReference>
<gene>
    <name evidence="4" type="ORF">Sru01_47230</name>
</gene>
<evidence type="ECO:0000259" key="3">
    <source>
        <dbReference type="PROSITE" id="PS51186"/>
    </source>
</evidence>
<keyword evidence="5" id="KW-1185">Reference proteome</keyword>
<evidence type="ECO:0000256" key="1">
    <source>
        <dbReference type="ARBA" id="ARBA00022679"/>
    </source>
</evidence>
<comment type="caution">
    <text evidence="4">The sequence shown here is derived from an EMBL/GenBank/DDBJ whole genome shotgun (WGS) entry which is preliminary data.</text>
</comment>
<dbReference type="AlphaFoldDB" id="A0A919R7B5"/>
<sequence>MSRFTGTIRPAAEHDIPAITDIYNQAVHDHVATCDLSDVPPEERAAWLRGHRHPYGVWVAEDGGVVQGWVALSPYDTKPCFREAATFSTYVRREARGCGVGGGLRAFMIDTARERDFHALVNRVWANNEASIALAKRFGFRQVGHMPELVKIDGDYVDCLFFELLLRR</sequence>
<dbReference type="InterPro" id="IPR000182">
    <property type="entry name" value="GNAT_dom"/>
</dbReference>
<protein>
    <submittedName>
        <fullName evidence="4">N-acetyltransferase</fullName>
    </submittedName>
</protein>
<evidence type="ECO:0000256" key="2">
    <source>
        <dbReference type="ARBA" id="ARBA00023315"/>
    </source>
</evidence>